<accession>A0A2P2NRA3</accession>
<name>A0A2P2NRA3_RHIMU</name>
<protein>
    <submittedName>
        <fullName evidence="1">Uncharacterized protein</fullName>
    </submittedName>
</protein>
<dbReference type="EMBL" id="GGEC01064543">
    <property type="protein sequence ID" value="MBX45027.1"/>
    <property type="molecule type" value="Transcribed_RNA"/>
</dbReference>
<organism evidence="1">
    <name type="scientific">Rhizophora mucronata</name>
    <name type="common">Asiatic mangrove</name>
    <dbReference type="NCBI Taxonomy" id="61149"/>
    <lineage>
        <taxon>Eukaryota</taxon>
        <taxon>Viridiplantae</taxon>
        <taxon>Streptophyta</taxon>
        <taxon>Embryophyta</taxon>
        <taxon>Tracheophyta</taxon>
        <taxon>Spermatophyta</taxon>
        <taxon>Magnoliopsida</taxon>
        <taxon>eudicotyledons</taxon>
        <taxon>Gunneridae</taxon>
        <taxon>Pentapetalae</taxon>
        <taxon>rosids</taxon>
        <taxon>fabids</taxon>
        <taxon>Malpighiales</taxon>
        <taxon>Rhizophoraceae</taxon>
        <taxon>Rhizophora</taxon>
    </lineage>
</organism>
<dbReference type="AlphaFoldDB" id="A0A2P2NRA3"/>
<proteinExistence type="predicted"/>
<evidence type="ECO:0000313" key="1">
    <source>
        <dbReference type="EMBL" id="MBX45027.1"/>
    </source>
</evidence>
<reference evidence="1" key="1">
    <citation type="submission" date="2018-02" db="EMBL/GenBank/DDBJ databases">
        <title>Rhizophora mucronata_Transcriptome.</title>
        <authorList>
            <person name="Meera S.P."/>
            <person name="Sreeshan A."/>
            <person name="Augustine A."/>
        </authorList>
    </citation>
    <scope>NUCLEOTIDE SEQUENCE</scope>
    <source>
        <tissue evidence="1">Leaf</tissue>
    </source>
</reference>
<sequence length="28" mass="3643">MIWRHMKWKLMMMEMITAMFIMMTKMLF</sequence>